<dbReference type="PIRSF" id="PIRSF000097">
    <property type="entry name" value="AKR"/>
    <property type="match status" value="1"/>
</dbReference>
<organism evidence="2 3">
    <name type="scientific">Joostella atrarenae</name>
    <dbReference type="NCBI Taxonomy" id="679257"/>
    <lineage>
        <taxon>Bacteria</taxon>
        <taxon>Pseudomonadati</taxon>
        <taxon>Bacteroidota</taxon>
        <taxon>Flavobacteriia</taxon>
        <taxon>Flavobacteriales</taxon>
        <taxon>Flavobacteriaceae</taxon>
        <taxon>Joostella</taxon>
    </lineage>
</organism>
<dbReference type="InterPro" id="IPR018170">
    <property type="entry name" value="Aldo/ket_reductase_CS"/>
</dbReference>
<sequence>MKFYTLKNDQKLPAIGLGTWKSEPGKVGEAVIEAIKSGYRHIDCAAVYGNEAEVGEALKTAFAQGLVAREDLWITSKLWNNAHESDKVIPALQKTLKDLQLDYLDLYLIHWPVAFKADVGFASKADEFLTPEEAPIIETWKKMEEAYNKGFVKSIGVSNFSLKKLKSLLVDATLPPEVNQVELHPLLHQEELLEFCNNNSIILTGYSPLGSGDRSQEMKKDDEPNLLENEVISKIAKAHDCSPAQVLISWHLSRGTSVIPKSTNPKRIKENLDSYKIELTEKDLQQIKTLDKGYRYVDATFFEVPGGPYKNIYDE</sequence>
<dbReference type="PROSITE" id="PS00798">
    <property type="entry name" value="ALDOKETO_REDUCTASE_1"/>
    <property type="match status" value="1"/>
</dbReference>
<evidence type="ECO:0000313" key="2">
    <source>
        <dbReference type="EMBL" id="MCF8715034.1"/>
    </source>
</evidence>
<dbReference type="PRINTS" id="PR00069">
    <property type="entry name" value="ALDKETRDTASE"/>
</dbReference>
<dbReference type="EMBL" id="JAETXX010000005">
    <property type="protein sequence ID" value="MCF8715034.1"/>
    <property type="molecule type" value="Genomic_DNA"/>
</dbReference>
<reference evidence="2 3" key="1">
    <citation type="submission" date="2021-01" db="EMBL/GenBank/DDBJ databases">
        <title>Genome sequencing of Joostella atrarenae M1-2 (= KCTC 23194).</title>
        <authorList>
            <person name="Zakaria M.R."/>
            <person name="Lam M.Q."/>
            <person name="Chong C.S."/>
        </authorList>
    </citation>
    <scope>NUCLEOTIDE SEQUENCE [LARGE SCALE GENOMIC DNA]</scope>
    <source>
        <strain evidence="2 3">M1-2</strain>
    </source>
</reference>
<dbReference type="RefSeq" id="WP_236959000.1">
    <property type="nucleotide sequence ID" value="NZ_JAETXX010000005.1"/>
</dbReference>
<dbReference type="Pfam" id="PF00248">
    <property type="entry name" value="Aldo_ket_red"/>
    <property type="match status" value="1"/>
</dbReference>
<dbReference type="PANTHER" id="PTHR11732">
    <property type="entry name" value="ALDO/KETO REDUCTASE"/>
    <property type="match status" value="1"/>
</dbReference>
<protein>
    <submittedName>
        <fullName evidence="2">Aldo/keto reductase</fullName>
    </submittedName>
</protein>
<proteinExistence type="predicted"/>
<dbReference type="InterPro" id="IPR023210">
    <property type="entry name" value="NADP_OxRdtase_dom"/>
</dbReference>
<dbReference type="PROSITE" id="PS00062">
    <property type="entry name" value="ALDOKETO_REDUCTASE_2"/>
    <property type="match status" value="1"/>
</dbReference>
<dbReference type="InterPro" id="IPR036812">
    <property type="entry name" value="NAD(P)_OxRdtase_dom_sf"/>
</dbReference>
<name>A0ABS9J3R1_9FLAO</name>
<dbReference type="Proteomes" id="UP000829517">
    <property type="component" value="Unassembled WGS sequence"/>
</dbReference>
<dbReference type="Gene3D" id="3.20.20.100">
    <property type="entry name" value="NADP-dependent oxidoreductase domain"/>
    <property type="match status" value="1"/>
</dbReference>
<dbReference type="SUPFAM" id="SSF51430">
    <property type="entry name" value="NAD(P)-linked oxidoreductase"/>
    <property type="match status" value="1"/>
</dbReference>
<accession>A0ABS9J3R1</accession>
<comment type="caution">
    <text evidence="2">The sequence shown here is derived from an EMBL/GenBank/DDBJ whole genome shotgun (WGS) entry which is preliminary data.</text>
</comment>
<evidence type="ECO:0000259" key="1">
    <source>
        <dbReference type="Pfam" id="PF00248"/>
    </source>
</evidence>
<gene>
    <name evidence="2" type="ORF">JM658_09385</name>
</gene>
<keyword evidence="3" id="KW-1185">Reference proteome</keyword>
<dbReference type="InterPro" id="IPR020471">
    <property type="entry name" value="AKR"/>
</dbReference>
<feature type="domain" description="NADP-dependent oxidoreductase" evidence="1">
    <location>
        <begin position="15"/>
        <end position="291"/>
    </location>
</feature>
<evidence type="ECO:0000313" key="3">
    <source>
        <dbReference type="Proteomes" id="UP000829517"/>
    </source>
</evidence>